<comment type="caution">
    <text evidence="2">The sequence shown here is derived from an EMBL/GenBank/DDBJ whole genome shotgun (WGS) entry which is preliminary data.</text>
</comment>
<feature type="transmembrane region" description="Helical" evidence="1">
    <location>
        <begin position="6"/>
        <end position="24"/>
    </location>
</feature>
<feature type="transmembrane region" description="Helical" evidence="1">
    <location>
        <begin position="236"/>
        <end position="260"/>
    </location>
</feature>
<feature type="transmembrane region" description="Helical" evidence="1">
    <location>
        <begin position="159"/>
        <end position="178"/>
    </location>
</feature>
<evidence type="ECO:0000313" key="3">
    <source>
        <dbReference type="Proteomes" id="UP001597375"/>
    </source>
</evidence>
<keyword evidence="3" id="KW-1185">Reference proteome</keyword>
<keyword evidence="1" id="KW-0472">Membrane</keyword>
<keyword evidence="1" id="KW-0812">Transmembrane</keyword>
<evidence type="ECO:0000256" key="1">
    <source>
        <dbReference type="SAM" id="Phobius"/>
    </source>
</evidence>
<proteinExistence type="predicted"/>
<dbReference type="RefSeq" id="WP_386818955.1">
    <property type="nucleotide sequence ID" value="NZ_JBHUIT010000003.1"/>
</dbReference>
<feature type="transmembrane region" description="Helical" evidence="1">
    <location>
        <begin position="36"/>
        <end position="55"/>
    </location>
</feature>
<evidence type="ECO:0000313" key="2">
    <source>
        <dbReference type="EMBL" id="MFD2256056.1"/>
    </source>
</evidence>
<organism evidence="2 3">
    <name type="scientific">Luteolibacter algae</name>
    <dbReference type="NCBI Taxonomy" id="454151"/>
    <lineage>
        <taxon>Bacteria</taxon>
        <taxon>Pseudomonadati</taxon>
        <taxon>Verrucomicrobiota</taxon>
        <taxon>Verrucomicrobiia</taxon>
        <taxon>Verrucomicrobiales</taxon>
        <taxon>Verrucomicrobiaceae</taxon>
        <taxon>Luteolibacter</taxon>
    </lineage>
</organism>
<accession>A0ABW5D8X7</accession>
<feature type="transmembrane region" description="Helical" evidence="1">
    <location>
        <begin position="206"/>
        <end position="224"/>
    </location>
</feature>
<dbReference type="Proteomes" id="UP001597375">
    <property type="component" value="Unassembled WGS sequence"/>
</dbReference>
<name>A0ABW5D8X7_9BACT</name>
<sequence>MNIKKAIKPVLLACAIGLPLSILWKNLPEVLSAAKGANYGLVAMVLLGLVAYTIINASVWSEVLRGLGCGVSRLTATRTWIECEAMKWLPGGIWGYASRVVKAPAIGVPKAIAGASLVAELLITIMAWAVLGGVGLLLDGKILDELLIKLGGENADAGSLYWIIPVAGAAIGAALVAIKPVRSAVLKRLAPLRVHGWSALPLLRSFLAYLGLCVFHAFMLMLLVKAVFSDSVDFSFATASAADGGAWLIGFFAIGVPGGIGVREAGIAWFLANYLPLPDAIAIAVMWRALQIFAELLALGGSLLIGHLSHQEIPVSECEVAK</sequence>
<reference evidence="3" key="1">
    <citation type="journal article" date="2019" name="Int. J. Syst. Evol. Microbiol.">
        <title>The Global Catalogue of Microorganisms (GCM) 10K type strain sequencing project: providing services to taxonomists for standard genome sequencing and annotation.</title>
        <authorList>
            <consortium name="The Broad Institute Genomics Platform"/>
            <consortium name="The Broad Institute Genome Sequencing Center for Infectious Disease"/>
            <person name="Wu L."/>
            <person name="Ma J."/>
        </authorList>
    </citation>
    <scope>NUCLEOTIDE SEQUENCE [LARGE SCALE GENOMIC DNA]</scope>
    <source>
        <strain evidence="3">CGMCC 4.7106</strain>
    </source>
</reference>
<keyword evidence="1" id="KW-1133">Transmembrane helix</keyword>
<feature type="transmembrane region" description="Helical" evidence="1">
    <location>
        <begin position="111"/>
        <end position="138"/>
    </location>
</feature>
<dbReference type="EMBL" id="JBHUIT010000003">
    <property type="protein sequence ID" value="MFD2256056.1"/>
    <property type="molecule type" value="Genomic_DNA"/>
</dbReference>
<gene>
    <name evidence="2" type="ORF">ACFSSA_05150</name>
</gene>
<protein>
    <submittedName>
        <fullName evidence="2">Uncharacterized protein</fullName>
    </submittedName>
</protein>